<dbReference type="InterPro" id="IPR000515">
    <property type="entry name" value="MetI-like"/>
</dbReference>
<name>A0A0T5PB57_9RHOB</name>
<evidence type="ECO:0000313" key="11">
    <source>
        <dbReference type="Proteomes" id="UP000051401"/>
    </source>
</evidence>
<keyword evidence="4 7" id="KW-0812">Transmembrane</keyword>
<dbReference type="EMBL" id="CP031598">
    <property type="protein sequence ID" value="QEW25530.1"/>
    <property type="molecule type" value="Genomic_DNA"/>
</dbReference>
<evidence type="ECO:0000256" key="1">
    <source>
        <dbReference type="ARBA" id="ARBA00004651"/>
    </source>
</evidence>
<reference evidence="10 12" key="2">
    <citation type="submission" date="2018-08" db="EMBL/GenBank/DDBJ databases">
        <title>Genetic Globetrotter - A new plasmid hitch-hiking vast phylogenetic and geographic distances.</title>
        <authorList>
            <person name="Vollmers J."/>
            <person name="Petersen J."/>
        </authorList>
    </citation>
    <scope>NUCLEOTIDE SEQUENCE [LARGE SCALE GENOMIC DNA]</scope>
    <source>
        <strain evidence="10 12">DSM 26383</strain>
    </source>
</reference>
<dbReference type="GO" id="GO:0005886">
    <property type="term" value="C:plasma membrane"/>
    <property type="evidence" value="ECO:0007669"/>
    <property type="project" value="UniProtKB-SubCell"/>
</dbReference>
<dbReference type="GO" id="GO:0055085">
    <property type="term" value="P:transmembrane transport"/>
    <property type="evidence" value="ECO:0007669"/>
    <property type="project" value="InterPro"/>
</dbReference>
<feature type="transmembrane region" description="Helical" evidence="7">
    <location>
        <begin position="15"/>
        <end position="35"/>
    </location>
</feature>
<proteinExistence type="inferred from homology"/>
<comment type="similarity">
    <text evidence="7">Belongs to the binding-protein-dependent transport system permease family.</text>
</comment>
<keyword evidence="2 7" id="KW-0813">Transport</keyword>
<dbReference type="OrthoDB" id="9766870at2"/>
<keyword evidence="5 7" id="KW-1133">Transmembrane helix</keyword>
<feature type="transmembrane region" description="Helical" evidence="7">
    <location>
        <begin position="204"/>
        <end position="224"/>
    </location>
</feature>
<dbReference type="Proteomes" id="UP000051401">
    <property type="component" value="Unassembled WGS sequence"/>
</dbReference>
<dbReference type="PANTHER" id="PTHR43386:SF25">
    <property type="entry name" value="PEPTIDE ABC TRANSPORTER PERMEASE PROTEIN"/>
    <property type="match status" value="1"/>
</dbReference>
<gene>
    <name evidence="10" type="primary">oppC_2</name>
    <name evidence="10" type="ORF">RIdsm_01317</name>
    <name evidence="9" type="ORF">XM52_06930</name>
</gene>
<dbReference type="SUPFAM" id="SSF161098">
    <property type="entry name" value="MetI-like"/>
    <property type="match status" value="1"/>
</dbReference>
<feature type="transmembrane region" description="Helical" evidence="7">
    <location>
        <begin position="118"/>
        <end position="146"/>
    </location>
</feature>
<keyword evidence="11" id="KW-1185">Reference proteome</keyword>
<keyword evidence="6 7" id="KW-0472">Membrane</keyword>
<evidence type="ECO:0000256" key="3">
    <source>
        <dbReference type="ARBA" id="ARBA00022475"/>
    </source>
</evidence>
<dbReference type="InterPro" id="IPR035906">
    <property type="entry name" value="MetI-like_sf"/>
</dbReference>
<dbReference type="CDD" id="cd06261">
    <property type="entry name" value="TM_PBP2"/>
    <property type="match status" value="1"/>
</dbReference>
<evidence type="ECO:0000256" key="7">
    <source>
        <dbReference type="RuleBase" id="RU363032"/>
    </source>
</evidence>
<dbReference type="RefSeq" id="WP_057814672.1">
    <property type="nucleotide sequence ID" value="NZ_CAXRJZ010000003.1"/>
</dbReference>
<evidence type="ECO:0000256" key="5">
    <source>
        <dbReference type="ARBA" id="ARBA00022989"/>
    </source>
</evidence>
<accession>A0A0T5PB57</accession>
<dbReference type="PROSITE" id="PS50928">
    <property type="entry name" value="ABC_TM1"/>
    <property type="match status" value="1"/>
</dbReference>
<organism evidence="9 11">
    <name type="scientific">Roseovarius indicus</name>
    <dbReference type="NCBI Taxonomy" id="540747"/>
    <lineage>
        <taxon>Bacteria</taxon>
        <taxon>Pseudomonadati</taxon>
        <taxon>Pseudomonadota</taxon>
        <taxon>Alphaproteobacteria</taxon>
        <taxon>Rhodobacterales</taxon>
        <taxon>Roseobacteraceae</taxon>
        <taxon>Roseovarius</taxon>
    </lineage>
</organism>
<dbReference type="EMBL" id="LAXI01000003">
    <property type="protein sequence ID" value="KRS18530.1"/>
    <property type="molecule type" value="Genomic_DNA"/>
</dbReference>
<dbReference type="KEGG" id="rid:RIdsm_01317"/>
<feature type="domain" description="ABC transmembrane type-1" evidence="8">
    <location>
        <begin position="74"/>
        <end position="266"/>
    </location>
</feature>
<dbReference type="PATRIC" id="fig|540747.5.peg.3748"/>
<evidence type="ECO:0000313" key="12">
    <source>
        <dbReference type="Proteomes" id="UP000325785"/>
    </source>
</evidence>
<evidence type="ECO:0000256" key="2">
    <source>
        <dbReference type="ARBA" id="ARBA00022448"/>
    </source>
</evidence>
<keyword evidence="3" id="KW-1003">Cell membrane</keyword>
<dbReference type="InterPro" id="IPR050366">
    <property type="entry name" value="BP-dependent_transpt_permease"/>
</dbReference>
<dbReference type="AlphaFoldDB" id="A0A0T5PB57"/>
<protein>
    <submittedName>
        <fullName evidence="10">Stage 0 sporulation protein KC</fullName>
    </submittedName>
</protein>
<evidence type="ECO:0000256" key="4">
    <source>
        <dbReference type="ARBA" id="ARBA00022692"/>
    </source>
</evidence>
<evidence type="ECO:0000256" key="6">
    <source>
        <dbReference type="ARBA" id="ARBA00023136"/>
    </source>
</evidence>
<feature type="transmembrane region" description="Helical" evidence="7">
    <location>
        <begin position="244"/>
        <end position="266"/>
    </location>
</feature>
<dbReference type="Pfam" id="PF00528">
    <property type="entry name" value="BPD_transp_1"/>
    <property type="match status" value="1"/>
</dbReference>
<dbReference type="Proteomes" id="UP000325785">
    <property type="component" value="Chromosome"/>
</dbReference>
<dbReference type="STRING" id="540747.SAMN04488031_104229"/>
<evidence type="ECO:0000259" key="8">
    <source>
        <dbReference type="PROSITE" id="PS50928"/>
    </source>
</evidence>
<feature type="transmembrane region" description="Helical" evidence="7">
    <location>
        <begin position="70"/>
        <end position="98"/>
    </location>
</feature>
<reference evidence="9 11" key="1">
    <citation type="submission" date="2015-04" db="EMBL/GenBank/DDBJ databases">
        <title>The draft genome sequence of Roseovarius indicus B108T.</title>
        <authorList>
            <person name="Li G."/>
            <person name="Lai Q."/>
            <person name="Shao Z."/>
            <person name="Yan P."/>
        </authorList>
    </citation>
    <scope>NUCLEOTIDE SEQUENCE [LARGE SCALE GENOMIC DNA]</scope>
    <source>
        <strain evidence="9 11">B108</strain>
    </source>
</reference>
<dbReference type="Gene3D" id="1.10.3720.10">
    <property type="entry name" value="MetI-like"/>
    <property type="match status" value="1"/>
</dbReference>
<comment type="subcellular location">
    <subcellularLocation>
        <location evidence="1 7">Cell membrane</location>
        <topology evidence="1 7">Multi-pass membrane protein</topology>
    </subcellularLocation>
</comment>
<evidence type="ECO:0000313" key="10">
    <source>
        <dbReference type="EMBL" id="QEW25530.1"/>
    </source>
</evidence>
<dbReference type="PANTHER" id="PTHR43386">
    <property type="entry name" value="OLIGOPEPTIDE TRANSPORT SYSTEM PERMEASE PROTEIN APPC"/>
    <property type="match status" value="1"/>
</dbReference>
<sequence>MKKLHLFGEPVTPQAFIGLTIIGIYAILAFFAPIISPYDATETLGPVWGPPEWGHWLGFDNLGRDMLSRIIYGTPVTIGTALAASILSYLIGCTLGFIAAMSSSFVDGIISRVMDVFLAIPTLVFALALLTVFNGIFALIAAIGILSAPRVFRIARAVAMDITALEYVEVARLRGEPLRWIIFQEVAPNALPALVAEFGLRVSYSLLFISSLSFLGFGVQPPLADWGSLVRENVLVIGFGGFAALYPAGALALLAVGVSLVVDWVLSFGQRKGEEW</sequence>
<evidence type="ECO:0000313" key="9">
    <source>
        <dbReference type="EMBL" id="KRS18530.1"/>
    </source>
</evidence>